<dbReference type="PROSITE" id="PS51379">
    <property type="entry name" value="4FE4S_FER_2"/>
    <property type="match status" value="1"/>
</dbReference>
<protein>
    <recommendedName>
        <fullName evidence="1">4Fe-4S ferredoxin-type domain-containing protein</fullName>
    </recommendedName>
</protein>
<reference evidence="2" key="1">
    <citation type="journal article" date="2014" name="Front. Microbiol.">
        <title>High frequency of phylogenetically diverse reductive dehalogenase-homologous genes in deep subseafloor sedimentary metagenomes.</title>
        <authorList>
            <person name="Kawai M."/>
            <person name="Futagami T."/>
            <person name="Toyoda A."/>
            <person name="Takaki Y."/>
            <person name="Nishi S."/>
            <person name="Hori S."/>
            <person name="Arai W."/>
            <person name="Tsubouchi T."/>
            <person name="Morono Y."/>
            <person name="Uchiyama I."/>
            <person name="Ito T."/>
            <person name="Fujiyama A."/>
            <person name="Inagaki F."/>
            <person name="Takami H."/>
        </authorList>
    </citation>
    <scope>NUCLEOTIDE SEQUENCE</scope>
    <source>
        <strain evidence="2">Expedition CK06-06</strain>
    </source>
</reference>
<organism evidence="2">
    <name type="scientific">marine sediment metagenome</name>
    <dbReference type="NCBI Taxonomy" id="412755"/>
    <lineage>
        <taxon>unclassified sequences</taxon>
        <taxon>metagenomes</taxon>
        <taxon>ecological metagenomes</taxon>
    </lineage>
</organism>
<evidence type="ECO:0000259" key="1">
    <source>
        <dbReference type="PROSITE" id="PS51379"/>
    </source>
</evidence>
<feature type="non-terminal residue" evidence="2">
    <location>
        <position position="48"/>
    </location>
</feature>
<name>X0S004_9ZZZZ</name>
<comment type="caution">
    <text evidence="2">The sequence shown here is derived from an EMBL/GenBank/DDBJ whole genome shotgun (WGS) entry which is preliminary data.</text>
</comment>
<proteinExistence type="predicted"/>
<dbReference type="InterPro" id="IPR017900">
    <property type="entry name" value="4Fe4S_Fe_S_CS"/>
</dbReference>
<dbReference type="AlphaFoldDB" id="X0S004"/>
<evidence type="ECO:0000313" key="2">
    <source>
        <dbReference type="EMBL" id="GAF69312.1"/>
    </source>
</evidence>
<dbReference type="Pfam" id="PF13370">
    <property type="entry name" value="Fer4_13"/>
    <property type="match status" value="1"/>
</dbReference>
<dbReference type="Gene3D" id="3.30.70.20">
    <property type="match status" value="1"/>
</dbReference>
<dbReference type="EMBL" id="BARS01006487">
    <property type="protein sequence ID" value="GAF69312.1"/>
    <property type="molecule type" value="Genomic_DNA"/>
</dbReference>
<gene>
    <name evidence="2" type="ORF">S01H1_12620</name>
</gene>
<dbReference type="PROSITE" id="PS00198">
    <property type="entry name" value="4FE4S_FER_1"/>
    <property type="match status" value="1"/>
</dbReference>
<dbReference type="InterPro" id="IPR017896">
    <property type="entry name" value="4Fe4S_Fe-S-bd"/>
</dbReference>
<feature type="domain" description="4Fe-4S ferredoxin-type" evidence="1">
    <location>
        <begin position="1"/>
        <end position="28"/>
    </location>
</feature>
<dbReference type="SUPFAM" id="SSF54862">
    <property type="entry name" value="4Fe-4S ferredoxins"/>
    <property type="match status" value="1"/>
</dbReference>
<sequence length="48" mass="5285">MKVRIEDTCTACGLCVDTCPEVFEMGDEMVQVIVDDVPAEHEDAIQQA</sequence>
<accession>X0S004</accession>